<organism evidence="2 4">
    <name type="scientific">Xanthomonas citri pv. citri</name>
    <dbReference type="NCBI Taxonomy" id="611301"/>
    <lineage>
        <taxon>Bacteria</taxon>
        <taxon>Pseudomonadati</taxon>
        <taxon>Pseudomonadota</taxon>
        <taxon>Gammaproteobacteria</taxon>
        <taxon>Lysobacterales</taxon>
        <taxon>Lysobacteraceae</taxon>
        <taxon>Xanthomonas</taxon>
    </lineage>
</organism>
<dbReference type="Proteomes" id="UP000052230">
    <property type="component" value="Unassembled WGS sequence"/>
</dbReference>
<dbReference type="Proteomes" id="UP000653002">
    <property type="component" value="Unassembled WGS sequence"/>
</dbReference>
<evidence type="ECO:0008006" key="5">
    <source>
        <dbReference type="Google" id="ProtNLM"/>
    </source>
</evidence>
<keyword evidence="1" id="KW-0812">Transmembrane</keyword>
<evidence type="ECO:0000313" key="4">
    <source>
        <dbReference type="Proteomes" id="UP000052230"/>
    </source>
</evidence>
<feature type="transmembrane region" description="Helical" evidence="1">
    <location>
        <begin position="139"/>
        <end position="158"/>
    </location>
</feature>
<reference evidence="2 4" key="1">
    <citation type="submission" date="2014-09" db="EMBL/GenBank/DDBJ databases">
        <authorList>
            <person name="Regsiter A."/>
        </authorList>
    </citation>
    <scope>NUCLEOTIDE SEQUENCE [LARGE SCALE GENOMIC DNA]</scope>
</reference>
<dbReference type="PATRIC" id="fig|434928.28.peg.1234"/>
<evidence type="ECO:0000313" key="3">
    <source>
        <dbReference type="EMBL" id="MBD4335233.1"/>
    </source>
</evidence>
<accession>A0A0U5FGN8</accession>
<evidence type="ECO:0000256" key="1">
    <source>
        <dbReference type="SAM" id="Phobius"/>
    </source>
</evidence>
<dbReference type="EMBL" id="CCXZ01000101">
    <property type="protein sequence ID" value="CEG15318.1"/>
    <property type="molecule type" value="Genomic_DNA"/>
</dbReference>
<dbReference type="KEGG" id="xcr:J163_01237"/>
<gene>
    <name evidence="3" type="ORF">GUH15_03900</name>
    <name evidence="2" type="ORF">XAC3562_190004</name>
</gene>
<dbReference type="EMBL" id="JAABFR010000174">
    <property type="protein sequence ID" value="MBD4335233.1"/>
    <property type="molecule type" value="Genomic_DNA"/>
</dbReference>
<feature type="transmembrane region" description="Helical" evidence="1">
    <location>
        <begin position="69"/>
        <end position="93"/>
    </location>
</feature>
<evidence type="ECO:0000313" key="2">
    <source>
        <dbReference type="EMBL" id="CEG15318.1"/>
    </source>
</evidence>
<dbReference type="AlphaFoldDB" id="A0A0U5FGN8"/>
<dbReference type="OMA" id="WISNTNA"/>
<dbReference type="KEGG" id="xcn:J169_01237"/>
<protein>
    <recommendedName>
        <fullName evidence="5">Transmembrane protein</fullName>
    </recommendedName>
</protein>
<feature type="transmembrane region" description="Helical" evidence="1">
    <location>
        <begin position="178"/>
        <end position="198"/>
    </location>
</feature>
<keyword evidence="1" id="KW-1133">Transmembrane helix</keyword>
<keyword evidence="4" id="KW-1185">Reference proteome</keyword>
<dbReference type="KEGG" id="xcu:J159_01238"/>
<sequence>MTEPKYSPIPSTFQMLQKIKRPERAGKLERFEKYIFRGMVALLLFAFGVVAASNLAWISNTNAKNVLIVALPALVAVFLVFGLLQIIQVIVAWKEGYEPMADRIDTAISRESEIMDELGTCNPQTLRERSKHIDLENKLLTRRAGLSTFFGAISVVLVNLFDAGEKVNIWSNPANAKVFVYAGSLGILIGSVVVFILAGKLERIAGLLALAADRIEQKPGPGKVIG</sequence>
<dbReference type="KEGG" id="xcf:J172_01232"/>
<dbReference type="KEGG" id="xcw:J162_01237"/>
<keyword evidence="1" id="KW-0472">Membrane</keyword>
<dbReference type="KEGG" id="xcm:J164_01237"/>
<dbReference type="GeneID" id="66910282"/>
<feature type="transmembrane region" description="Helical" evidence="1">
    <location>
        <begin position="34"/>
        <end position="57"/>
    </location>
</feature>
<reference evidence="3" key="2">
    <citation type="submission" date="2020-01" db="EMBL/GenBank/DDBJ databases">
        <authorList>
            <person name="Richard D."/>
        </authorList>
    </citation>
    <scope>NUCLEOTIDE SEQUENCE</scope>
    <source>
        <strain evidence="3">JP541</strain>
    </source>
</reference>
<dbReference type="RefSeq" id="WP_011050707.1">
    <property type="nucleotide sequence ID" value="NZ_CAVLHM010000040.1"/>
</dbReference>
<proteinExistence type="predicted"/>
<comment type="caution">
    <text evidence="2">The sequence shown here is derived from an EMBL/GenBank/DDBJ whole genome shotgun (WGS) entry which is preliminary data.</text>
</comment>
<name>A0A0U5FGN8_XANCI</name>